<feature type="active site" description="Proton donor/acceptor" evidence="3">
    <location>
        <position position="528"/>
    </location>
</feature>
<comment type="caution">
    <text evidence="6">The sequence shown here is derived from an EMBL/GenBank/DDBJ whole genome shotgun (WGS) entry which is preliminary data.</text>
</comment>
<feature type="domain" description="Peptidase M14" evidence="5">
    <location>
        <begin position="297"/>
        <end position="561"/>
    </location>
</feature>
<dbReference type="InterPro" id="IPR000834">
    <property type="entry name" value="Peptidase_M14"/>
</dbReference>
<protein>
    <recommendedName>
        <fullName evidence="5">Peptidase M14 domain-containing protein</fullName>
    </recommendedName>
</protein>
<evidence type="ECO:0000313" key="6">
    <source>
        <dbReference type="EMBL" id="CAK9117123.1"/>
    </source>
</evidence>
<dbReference type="PROSITE" id="PS52035">
    <property type="entry name" value="PEPTIDASE_M14"/>
    <property type="match status" value="1"/>
</dbReference>
<feature type="compositionally biased region" description="Low complexity" evidence="4">
    <location>
        <begin position="118"/>
        <end position="127"/>
    </location>
</feature>
<dbReference type="SUPFAM" id="SSF53187">
    <property type="entry name" value="Zn-dependent exopeptidases"/>
    <property type="match status" value="1"/>
</dbReference>
<sequence>MAMGALEGQLEFVDALKPDITSYLATETTGNLTTSSELGHLNLASWLTPKRLLCYFRPFEEHKPHETVDEARSIFGAPPSPGSLHWPARPNSHHLDALGRAEPPCEATPTANGSDSGSESARSTDTTSRSRRREVAKCQKAVGPGSPGMEELLEFTSCFESGNLRCALYDKESDEYLLFLDHDLHSRGHTQWFYFAVRNAKAGRVYRLRIVNMSKPKALFRVGMRPVAWSELDAKRRLFASKKCFEDSVWDGAAGLWKPVGEDVRYYRTGSDSNISTLSFDYVFERGHDCVFFAYYVPYTYSMLRWTLNHLVRDPATRSFCQLKRLAATVGQARCDMLTITNSCIDRKTKKVVIVSARVHPGESNASWLVHGLIGFLLSSTAEAQVLRDNFVWICVPMLNPDGVICGNYRCGLCGTDLNRQWKQPHEVLHSSVHKLKKLVSKSKSKLSMYLDLHGHSRKCGIFAYACGQFAEDDHRRFTVRIYPKLLSVLIPEFNFFHCRWSVGKGKRGTGRVVTAKDLGITNAYTIEVSMWGAVDVGPVASKASSDAEMEEEVTTVIPFSPSKLQVMGANLARALIVQHSLGPMVQARLRNSRAWDGGKGGPWPALMSEKELIAEESAKDSVKSVSLASVPLLVTTATSNTCKCVTGSNALVTSSHALVTTPYFLHVDPLDYSKFQAALRASSASPCNSDSTSSGSDVGSDNEKTKDLPFEEDTSETLKDSLRPNFQSEGSLKFLNINVSDLVDELDVPDGDESDTGGSDSDPSDDNLELSELRQVEEKLLSRKPNHRSLSKRKASRRTKRLNKVPSKKDVQSSTHAAHFPTSHAPCNVPVTAPAAPSAHSAGARQRAKSFGRKENEEMKEKVDKSERVSLQDSREVPRPLEKVVAFGGTTYLAGRRGGSCMPRLQEKETRSDPLESAVSSKDRLDRLHRRSMGTMGTTSNLTNPRVQLAAACVLQGRLETQDSLKSESSLQLPSPRGDVNGSVNNVCTVNPRGLRFEGESERPFLRKSRPKTATARRDGRDPRDAPRSESEHVRRCSDRPQWDGPRVQVDKDAPPDEMALSPSTVRSSGTRTFASRPPAIGDKIAMAALRSWAVTATALAKANLEQDRESSRQ</sequence>
<feature type="region of interest" description="Disordered" evidence="4">
    <location>
        <begin position="746"/>
        <end position="769"/>
    </location>
</feature>
<organism evidence="6 7">
    <name type="scientific">Durusdinium trenchii</name>
    <dbReference type="NCBI Taxonomy" id="1381693"/>
    <lineage>
        <taxon>Eukaryota</taxon>
        <taxon>Sar</taxon>
        <taxon>Alveolata</taxon>
        <taxon>Dinophyceae</taxon>
        <taxon>Suessiales</taxon>
        <taxon>Symbiodiniaceae</taxon>
        <taxon>Durusdinium</taxon>
    </lineage>
</organism>
<dbReference type="EMBL" id="CAXAMN010028584">
    <property type="protein sequence ID" value="CAK9117123.1"/>
    <property type="molecule type" value="Genomic_DNA"/>
</dbReference>
<dbReference type="Gene3D" id="2.60.40.3120">
    <property type="match status" value="1"/>
</dbReference>
<feature type="region of interest" description="Disordered" evidence="4">
    <location>
        <begin position="1000"/>
        <end position="1079"/>
    </location>
</feature>
<feature type="compositionally biased region" description="Basic residues" evidence="4">
    <location>
        <begin position="783"/>
        <end position="804"/>
    </location>
</feature>
<evidence type="ECO:0000256" key="3">
    <source>
        <dbReference type="PROSITE-ProRule" id="PRU01379"/>
    </source>
</evidence>
<reference evidence="6 7" key="1">
    <citation type="submission" date="2024-02" db="EMBL/GenBank/DDBJ databases">
        <authorList>
            <person name="Chen Y."/>
            <person name="Shah S."/>
            <person name="Dougan E. K."/>
            <person name="Thang M."/>
            <person name="Chan C."/>
        </authorList>
    </citation>
    <scope>NUCLEOTIDE SEQUENCE [LARGE SCALE GENOMIC DNA]</scope>
</reference>
<feature type="compositionally biased region" description="Low complexity" evidence="4">
    <location>
        <begin position="690"/>
        <end position="700"/>
    </location>
</feature>
<comment type="cofactor">
    <cofactor evidence="1">
        <name>Zn(2+)</name>
        <dbReference type="ChEBI" id="CHEBI:29105"/>
    </cofactor>
</comment>
<dbReference type="Proteomes" id="UP001642484">
    <property type="component" value="Unassembled WGS sequence"/>
</dbReference>
<feature type="region of interest" description="Disordered" evidence="4">
    <location>
        <begin position="72"/>
        <end position="143"/>
    </location>
</feature>
<feature type="region of interest" description="Disordered" evidence="4">
    <location>
        <begin position="684"/>
        <end position="725"/>
    </location>
</feature>
<dbReference type="Pfam" id="PF00246">
    <property type="entry name" value="Peptidase_M14"/>
    <property type="match status" value="1"/>
</dbReference>
<feature type="region of interest" description="Disordered" evidence="4">
    <location>
        <begin position="781"/>
        <end position="876"/>
    </location>
</feature>
<feature type="compositionally biased region" description="Low complexity" evidence="4">
    <location>
        <begin position="834"/>
        <end position="845"/>
    </location>
</feature>
<name>A0ABP0SXP2_9DINO</name>
<dbReference type="Pfam" id="PF18027">
    <property type="entry name" value="Pepdidase_M14_N"/>
    <property type="match status" value="1"/>
</dbReference>
<dbReference type="Gene3D" id="3.40.630.10">
    <property type="entry name" value="Zn peptidases"/>
    <property type="match status" value="1"/>
</dbReference>
<feature type="compositionally biased region" description="Basic and acidic residues" evidence="4">
    <location>
        <begin position="853"/>
        <end position="876"/>
    </location>
</feature>
<feature type="compositionally biased region" description="Acidic residues" evidence="4">
    <location>
        <begin position="746"/>
        <end position="756"/>
    </location>
</feature>
<feature type="compositionally biased region" description="Polar residues" evidence="4">
    <location>
        <begin position="1063"/>
        <end position="1075"/>
    </location>
</feature>
<evidence type="ECO:0000256" key="1">
    <source>
        <dbReference type="ARBA" id="ARBA00001947"/>
    </source>
</evidence>
<gene>
    <name evidence="6" type="ORF">CCMP2556_LOCUS54534</name>
</gene>
<comment type="similarity">
    <text evidence="2 3">Belongs to the peptidase M14 family.</text>
</comment>
<dbReference type="InterPro" id="IPR050821">
    <property type="entry name" value="Cytosolic_carboxypeptidase"/>
</dbReference>
<evidence type="ECO:0000256" key="2">
    <source>
        <dbReference type="ARBA" id="ARBA00005988"/>
    </source>
</evidence>
<keyword evidence="7" id="KW-1185">Reference proteome</keyword>
<evidence type="ECO:0000313" key="7">
    <source>
        <dbReference type="Proteomes" id="UP001642484"/>
    </source>
</evidence>
<proteinExistence type="inferred from homology"/>
<dbReference type="PANTHER" id="PTHR12756:SF11">
    <property type="entry name" value="CYTOSOLIC CARBOXYPEPTIDASE 1"/>
    <property type="match status" value="1"/>
</dbReference>
<feature type="compositionally biased region" description="Basic and acidic residues" evidence="4">
    <location>
        <begin position="1017"/>
        <end position="1043"/>
    </location>
</feature>
<evidence type="ECO:0000256" key="4">
    <source>
        <dbReference type="SAM" id="MobiDB-lite"/>
    </source>
</evidence>
<dbReference type="PANTHER" id="PTHR12756">
    <property type="entry name" value="CYTOSOLIC CARBOXYPEPTIDASE"/>
    <property type="match status" value="1"/>
</dbReference>
<feature type="region of interest" description="Disordered" evidence="4">
    <location>
        <begin position="966"/>
        <end position="988"/>
    </location>
</feature>
<dbReference type="InterPro" id="IPR040626">
    <property type="entry name" value="Pepdidase_M14_N"/>
</dbReference>
<evidence type="ECO:0000259" key="5">
    <source>
        <dbReference type="PROSITE" id="PS52035"/>
    </source>
</evidence>
<accession>A0ABP0SXP2</accession>